<accession>A0AA40D4Y5</accession>
<dbReference type="Proteomes" id="UP001175001">
    <property type="component" value="Unassembled WGS sequence"/>
</dbReference>
<evidence type="ECO:0000313" key="2">
    <source>
        <dbReference type="EMBL" id="KAK0661852.1"/>
    </source>
</evidence>
<keyword evidence="3" id="KW-1185">Reference proteome</keyword>
<sequence>MRMGMKTTDIDGAVMEMAAAAKKGLNPLKSLKECKLTPNPNAVLSLEWLDYAFQTDEEAATIVKQLANERPEAEQKLHTHSYTPKPVNLKAKEIKRTPKTLRKKMGFERTQETFTSSAKESARMAMAYDLVDPDDISSDSSDEEEDDESWHFLKDDLEHRQDWRLQEDAMQYKNDGDWVDQTTEQNLAAYV</sequence>
<evidence type="ECO:0000256" key="1">
    <source>
        <dbReference type="SAM" id="MobiDB-lite"/>
    </source>
</evidence>
<dbReference type="AlphaFoldDB" id="A0AA40D4Y5"/>
<feature type="compositionally biased region" description="Acidic residues" evidence="1">
    <location>
        <begin position="132"/>
        <end position="148"/>
    </location>
</feature>
<protein>
    <submittedName>
        <fullName evidence="2">Uncharacterized protein</fullName>
    </submittedName>
</protein>
<organism evidence="2 3">
    <name type="scientific">Lasiodiplodia hormozganensis</name>
    <dbReference type="NCBI Taxonomy" id="869390"/>
    <lineage>
        <taxon>Eukaryota</taxon>
        <taxon>Fungi</taxon>
        <taxon>Dikarya</taxon>
        <taxon>Ascomycota</taxon>
        <taxon>Pezizomycotina</taxon>
        <taxon>Dothideomycetes</taxon>
        <taxon>Dothideomycetes incertae sedis</taxon>
        <taxon>Botryosphaeriales</taxon>
        <taxon>Botryosphaeriaceae</taxon>
        <taxon>Lasiodiplodia</taxon>
    </lineage>
</organism>
<name>A0AA40D4Y5_9PEZI</name>
<feature type="region of interest" description="Disordered" evidence="1">
    <location>
        <begin position="132"/>
        <end position="152"/>
    </location>
</feature>
<dbReference type="EMBL" id="JAUJDW010000007">
    <property type="protein sequence ID" value="KAK0661852.1"/>
    <property type="molecule type" value="Genomic_DNA"/>
</dbReference>
<reference evidence="2" key="1">
    <citation type="submission" date="2023-06" db="EMBL/GenBank/DDBJ databases">
        <title>Multi-omics analyses reveal the molecular pathogenesis toolkit of Lasiodiplodia hormozganensis, a cross-kingdom pathogen.</title>
        <authorList>
            <person name="Felix C."/>
            <person name="Meneses R."/>
            <person name="Goncalves M.F.M."/>
            <person name="Tilleman L."/>
            <person name="Duarte A.S."/>
            <person name="Jorrin-Novo J.V."/>
            <person name="Van De Peer Y."/>
            <person name="Deforce D."/>
            <person name="Van Nieuwerburgh F."/>
            <person name="Esteves A.C."/>
            <person name="Alves A."/>
        </authorList>
    </citation>
    <scope>NUCLEOTIDE SEQUENCE</scope>
    <source>
        <strain evidence="2">CBS 339.90</strain>
    </source>
</reference>
<evidence type="ECO:0000313" key="3">
    <source>
        <dbReference type="Proteomes" id="UP001175001"/>
    </source>
</evidence>
<proteinExistence type="predicted"/>
<gene>
    <name evidence="2" type="ORF">DIS24_g2337</name>
</gene>
<comment type="caution">
    <text evidence="2">The sequence shown here is derived from an EMBL/GenBank/DDBJ whole genome shotgun (WGS) entry which is preliminary data.</text>
</comment>